<name>A0A382G8V1_9ZZZZ</name>
<dbReference type="PANTHER" id="PTHR36451">
    <property type="entry name" value="PAPS-DEPENDENT SULFOTRANSFERASE STF3"/>
    <property type="match status" value="1"/>
</dbReference>
<sequence>MSKNFFPSKNLVSLGSKRNLGENDYFQPLSLLIESLKKEADLSLFGSLSVAYLLNNQLRTRSKIFNYIKNTEVSEPSQPIFIMGLPRSGTTFLFHLLGLDKDHRSPYFWEILHTFPLTSSNSQKEKRRIKRTNFELSLLNNLIPEMKIIHPIHSNFPEECTLLTAFSMRSYSYIYIANVPSYENFLKKENFSPGFLWHSRFLQVLETKRKPLRWLLKDPNHVEHLPEIINQYPKARFIHIHRDPSESIASICSVTSKVRAGFSKKQNNFQIGSNTLDFWQNALEKYLD</sequence>
<protein>
    <recommendedName>
        <fullName evidence="2">Sulfotransferase domain-containing protein</fullName>
    </recommendedName>
</protein>
<dbReference type="InterPro" id="IPR052736">
    <property type="entry name" value="Stf3_sulfotransferase"/>
</dbReference>
<gene>
    <name evidence="1" type="ORF">METZ01_LOCUS224530</name>
</gene>
<evidence type="ECO:0008006" key="2">
    <source>
        <dbReference type="Google" id="ProtNLM"/>
    </source>
</evidence>
<organism evidence="1">
    <name type="scientific">marine metagenome</name>
    <dbReference type="NCBI Taxonomy" id="408172"/>
    <lineage>
        <taxon>unclassified sequences</taxon>
        <taxon>metagenomes</taxon>
        <taxon>ecological metagenomes</taxon>
    </lineage>
</organism>
<dbReference type="AlphaFoldDB" id="A0A382G8V1"/>
<accession>A0A382G8V1</accession>
<dbReference type="SUPFAM" id="SSF52540">
    <property type="entry name" value="P-loop containing nucleoside triphosphate hydrolases"/>
    <property type="match status" value="1"/>
</dbReference>
<dbReference type="PANTHER" id="PTHR36451:SF1">
    <property type="entry name" value="OMEGA-HYDROXY-BETA-DIHYDROMENAQUINONE-9 SULFOTRANSFERASE STF3"/>
    <property type="match status" value="1"/>
</dbReference>
<dbReference type="EMBL" id="UINC01054226">
    <property type="protein sequence ID" value="SVB71676.1"/>
    <property type="molecule type" value="Genomic_DNA"/>
</dbReference>
<reference evidence="1" key="1">
    <citation type="submission" date="2018-05" db="EMBL/GenBank/DDBJ databases">
        <authorList>
            <person name="Lanie J.A."/>
            <person name="Ng W.-L."/>
            <person name="Kazmierczak K.M."/>
            <person name="Andrzejewski T.M."/>
            <person name="Davidsen T.M."/>
            <person name="Wayne K.J."/>
            <person name="Tettelin H."/>
            <person name="Glass J.I."/>
            <person name="Rusch D."/>
            <person name="Podicherti R."/>
            <person name="Tsui H.-C.T."/>
            <person name="Winkler M.E."/>
        </authorList>
    </citation>
    <scope>NUCLEOTIDE SEQUENCE</scope>
</reference>
<evidence type="ECO:0000313" key="1">
    <source>
        <dbReference type="EMBL" id="SVB71676.1"/>
    </source>
</evidence>
<feature type="non-terminal residue" evidence="1">
    <location>
        <position position="288"/>
    </location>
</feature>
<proteinExistence type="predicted"/>
<dbReference type="InterPro" id="IPR027417">
    <property type="entry name" value="P-loop_NTPase"/>
</dbReference>
<dbReference type="Gene3D" id="3.40.50.300">
    <property type="entry name" value="P-loop containing nucleotide triphosphate hydrolases"/>
    <property type="match status" value="1"/>
</dbReference>
<dbReference type="Pfam" id="PF13469">
    <property type="entry name" value="Sulfotransfer_3"/>
    <property type="match status" value="1"/>
</dbReference>